<protein>
    <submittedName>
        <fullName evidence="2">Uncharacterized protein</fullName>
    </submittedName>
</protein>
<sequence length="65" mass="7223">MLNKQDKQAEKKSKQKAGVSMTNMHHKPFPHSPHHSLFSLTPPTPLSSFPLAFPPHLKAGKQAKV</sequence>
<feature type="compositionally biased region" description="Basic residues" evidence="1">
    <location>
        <begin position="24"/>
        <end position="34"/>
    </location>
</feature>
<feature type="compositionally biased region" description="Basic and acidic residues" evidence="1">
    <location>
        <begin position="1"/>
        <end position="12"/>
    </location>
</feature>
<evidence type="ECO:0000313" key="2">
    <source>
        <dbReference type="EMBL" id="MPC14338.1"/>
    </source>
</evidence>
<feature type="region of interest" description="Disordered" evidence="1">
    <location>
        <begin position="1"/>
        <end position="41"/>
    </location>
</feature>
<gene>
    <name evidence="2" type="ORF">E2C01_007102</name>
</gene>
<reference evidence="2 3" key="1">
    <citation type="submission" date="2019-05" db="EMBL/GenBank/DDBJ databases">
        <title>Another draft genome of Portunus trituberculatus and its Hox gene families provides insights of decapod evolution.</title>
        <authorList>
            <person name="Jeong J.-H."/>
            <person name="Song I."/>
            <person name="Kim S."/>
            <person name="Choi T."/>
            <person name="Kim D."/>
            <person name="Ryu S."/>
            <person name="Kim W."/>
        </authorList>
    </citation>
    <scope>NUCLEOTIDE SEQUENCE [LARGE SCALE GENOMIC DNA]</scope>
    <source>
        <tissue evidence="2">Muscle</tissue>
    </source>
</reference>
<dbReference type="AlphaFoldDB" id="A0A5B7CYJ3"/>
<organism evidence="2 3">
    <name type="scientific">Portunus trituberculatus</name>
    <name type="common">Swimming crab</name>
    <name type="synonym">Neptunus trituberculatus</name>
    <dbReference type="NCBI Taxonomy" id="210409"/>
    <lineage>
        <taxon>Eukaryota</taxon>
        <taxon>Metazoa</taxon>
        <taxon>Ecdysozoa</taxon>
        <taxon>Arthropoda</taxon>
        <taxon>Crustacea</taxon>
        <taxon>Multicrustacea</taxon>
        <taxon>Malacostraca</taxon>
        <taxon>Eumalacostraca</taxon>
        <taxon>Eucarida</taxon>
        <taxon>Decapoda</taxon>
        <taxon>Pleocyemata</taxon>
        <taxon>Brachyura</taxon>
        <taxon>Eubrachyura</taxon>
        <taxon>Portunoidea</taxon>
        <taxon>Portunidae</taxon>
        <taxon>Portuninae</taxon>
        <taxon>Portunus</taxon>
    </lineage>
</organism>
<keyword evidence="3" id="KW-1185">Reference proteome</keyword>
<accession>A0A5B7CYJ3</accession>
<comment type="caution">
    <text evidence="2">The sequence shown here is derived from an EMBL/GenBank/DDBJ whole genome shotgun (WGS) entry which is preliminary data.</text>
</comment>
<name>A0A5B7CYJ3_PORTR</name>
<dbReference type="Proteomes" id="UP000324222">
    <property type="component" value="Unassembled WGS sequence"/>
</dbReference>
<proteinExistence type="predicted"/>
<evidence type="ECO:0000256" key="1">
    <source>
        <dbReference type="SAM" id="MobiDB-lite"/>
    </source>
</evidence>
<dbReference type="EMBL" id="VSRR010000345">
    <property type="protein sequence ID" value="MPC14338.1"/>
    <property type="molecule type" value="Genomic_DNA"/>
</dbReference>
<evidence type="ECO:0000313" key="3">
    <source>
        <dbReference type="Proteomes" id="UP000324222"/>
    </source>
</evidence>